<evidence type="ECO:0000313" key="4">
    <source>
        <dbReference type="EMBL" id="KKL50856.1"/>
    </source>
</evidence>
<accession>A0A0F9DAW4</accession>
<dbReference type="EMBL" id="LAZR01032448">
    <property type="protein sequence ID" value="KKL50856.1"/>
    <property type="molecule type" value="Genomic_DNA"/>
</dbReference>
<dbReference type="InterPro" id="IPR001907">
    <property type="entry name" value="ClpP"/>
</dbReference>
<dbReference type="GO" id="GO:0009368">
    <property type="term" value="C:endopeptidase Clp complex"/>
    <property type="evidence" value="ECO:0007669"/>
    <property type="project" value="TreeGrafter"/>
</dbReference>
<dbReference type="Gene3D" id="3.90.226.10">
    <property type="entry name" value="2-enoyl-CoA Hydratase, Chain A, domain 1"/>
    <property type="match status" value="1"/>
</dbReference>
<organism evidence="4">
    <name type="scientific">marine sediment metagenome</name>
    <dbReference type="NCBI Taxonomy" id="412755"/>
    <lineage>
        <taxon>unclassified sequences</taxon>
        <taxon>metagenomes</taxon>
        <taxon>ecological metagenomes</taxon>
    </lineage>
</organism>
<dbReference type="GO" id="GO:0006515">
    <property type="term" value="P:protein quality control for misfolded or incompletely synthesized proteins"/>
    <property type="evidence" value="ECO:0007669"/>
    <property type="project" value="TreeGrafter"/>
</dbReference>
<comment type="similarity">
    <text evidence="1">Belongs to the peptidase S14 family.</text>
</comment>
<evidence type="ECO:0000256" key="1">
    <source>
        <dbReference type="ARBA" id="ARBA00007039"/>
    </source>
</evidence>
<dbReference type="SUPFAM" id="SSF52096">
    <property type="entry name" value="ClpP/crotonase"/>
    <property type="match status" value="1"/>
</dbReference>
<dbReference type="GO" id="GO:0004176">
    <property type="term" value="F:ATP-dependent peptidase activity"/>
    <property type="evidence" value="ECO:0007669"/>
    <property type="project" value="InterPro"/>
</dbReference>
<reference evidence="4" key="1">
    <citation type="journal article" date="2015" name="Nature">
        <title>Complex archaea that bridge the gap between prokaryotes and eukaryotes.</title>
        <authorList>
            <person name="Spang A."/>
            <person name="Saw J.H."/>
            <person name="Jorgensen S.L."/>
            <person name="Zaremba-Niedzwiedzka K."/>
            <person name="Martijn J."/>
            <person name="Lind A.E."/>
            <person name="van Eijk R."/>
            <person name="Schleper C."/>
            <person name="Guy L."/>
            <person name="Ettema T.J."/>
        </authorList>
    </citation>
    <scope>NUCLEOTIDE SEQUENCE</scope>
</reference>
<comment type="caution">
    <text evidence="4">The sequence shown here is derived from an EMBL/GenBank/DDBJ whole genome shotgun (WGS) entry which is preliminary data.</text>
</comment>
<evidence type="ECO:0000256" key="3">
    <source>
        <dbReference type="ARBA" id="ARBA00022801"/>
    </source>
</evidence>
<dbReference type="InterPro" id="IPR023562">
    <property type="entry name" value="ClpP/TepA"/>
</dbReference>
<dbReference type="PANTHER" id="PTHR10381:SF70">
    <property type="entry name" value="ATP-DEPENDENT CLP PROTEASE PROTEOLYTIC SUBUNIT"/>
    <property type="match status" value="1"/>
</dbReference>
<dbReference type="NCBIfam" id="NF045542">
    <property type="entry name" value="Clp_rel_HeadMat"/>
    <property type="match status" value="1"/>
</dbReference>
<keyword evidence="2" id="KW-0963">Cytoplasm</keyword>
<protein>
    <recommendedName>
        <fullName evidence="5">ATP-dependent Clp protease proteolytic subunit</fullName>
    </recommendedName>
</protein>
<dbReference type="GO" id="GO:0004252">
    <property type="term" value="F:serine-type endopeptidase activity"/>
    <property type="evidence" value="ECO:0007669"/>
    <property type="project" value="InterPro"/>
</dbReference>
<dbReference type="InterPro" id="IPR029045">
    <property type="entry name" value="ClpP/crotonase-like_dom_sf"/>
</dbReference>
<dbReference type="CDD" id="cd07016">
    <property type="entry name" value="S14_ClpP_1"/>
    <property type="match status" value="1"/>
</dbReference>
<name>A0A0F9DAW4_9ZZZZ</name>
<evidence type="ECO:0000256" key="2">
    <source>
        <dbReference type="ARBA" id="ARBA00022490"/>
    </source>
</evidence>
<proteinExistence type="inferred from homology"/>
<feature type="non-terminal residue" evidence="4">
    <location>
        <position position="185"/>
    </location>
</feature>
<dbReference type="Pfam" id="PF00574">
    <property type="entry name" value="CLP_protease"/>
    <property type="match status" value="1"/>
</dbReference>
<dbReference type="PRINTS" id="PR00127">
    <property type="entry name" value="CLPPROTEASEP"/>
</dbReference>
<dbReference type="PANTHER" id="PTHR10381">
    <property type="entry name" value="ATP-DEPENDENT CLP PROTEASE PROTEOLYTIC SUBUNIT"/>
    <property type="match status" value="1"/>
</dbReference>
<keyword evidence="3" id="KW-0378">Hydrolase</keyword>
<gene>
    <name evidence="4" type="ORF">LCGC14_2301340</name>
</gene>
<evidence type="ECO:0008006" key="5">
    <source>
        <dbReference type="Google" id="ProtNLM"/>
    </source>
</evidence>
<dbReference type="GO" id="GO:0051117">
    <property type="term" value="F:ATPase binding"/>
    <property type="evidence" value="ECO:0007669"/>
    <property type="project" value="TreeGrafter"/>
</dbReference>
<sequence>MIEGHINIYGIISPWQDSYAEDYGEVNLRQVDKQIQNNLDAEKLTIHIRSEGGDVDEGFAIYDKLVTHGKENNVVIETRIEGLCASIATVIAMAGSIRSMTENSDFMIHTPFTWAEGDADDLQKYADQLQIIEDKIIDFYVAKTGAARDSIETMMKEETWLTSDQAKELGFVTDIITTMKKREML</sequence>
<dbReference type="AlphaFoldDB" id="A0A0F9DAW4"/>